<dbReference type="Proteomes" id="UP000051451">
    <property type="component" value="Unassembled WGS sequence"/>
</dbReference>
<evidence type="ECO:0000313" key="7">
    <source>
        <dbReference type="Proteomes" id="UP000051451"/>
    </source>
</evidence>
<dbReference type="EMBL" id="AZGB01000016">
    <property type="protein sequence ID" value="KRM06095.1"/>
    <property type="molecule type" value="Genomic_DNA"/>
</dbReference>
<dbReference type="SUPFAM" id="SSF52467">
    <property type="entry name" value="DHS-like NAD/FAD-binding domain"/>
    <property type="match status" value="1"/>
</dbReference>
<dbReference type="InterPro" id="IPR003000">
    <property type="entry name" value="Sirtuin"/>
</dbReference>
<dbReference type="PROSITE" id="PS50305">
    <property type="entry name" value="SIRTUIN"/>
    <property type="match status" value="1"/>
</dbReference>
<dbReference type="AlphaFoldDB" id="A0A0R1VL67"/>
<evidence type="ECO:0000313" key="6">
    <source>
        <dbReference type="EMBL" id="KRM06095.1"/>
    </source>
</evidence>
<evidence type="ECO:0000259" key="5">
    <source>
        <dbReference type="PROSITE" id="PS50305"/>
    </source>
</evidence>
<dbReference type="RefSeq" id="WP_057871714.1">
    <property type="nucleotide sequence ID" value="NZ_AZGB01000016.1"/>
</dbReference>
<dbReference type="InterPro" id="IPR026590">
    <property type="entry name" value="Ssirtuin_cat_dom"/>
</dbReference>
<reference evidence="6 7" key="1">
    <citation type="journal article" date="2015" name="Genome Announc.">
        <title>Expanding the biotechnology potential of lactobacilli through comparative genomics of 213 strains and associated genera.</title>
        <authorList>
            <person name="Sun Z."/>
            <person name="Harris H.M."/>
            <person name="McCann A."/>
            <person name="Guo C."/>
            <person name="Argimon S."/>
            <person name="Zhang W."/>
            <person name="Yang X."/>
            <person name="Jeffery I.B."/>
            <person name="Cooney J.C."/>
            <person name="Kagawa T.F."/>
            <person name="Liu W."/>
            <person name="Song Y."/>
            <person name="Salvetti E."/>
            <person name="Wrobel A."/>
            <person name="Rasinkangas P."/>
            <person name="Parkhill J."/>
            <person name="Rea M.C."/>
            <person name="O'Sullivan O."/>
            <person name="Ritari J."/>
            <person name="Douillard F.P."/>
            <person name="Paul Ross R."/>
            <person name="Yang R."/>
            <person name="Briner A.E."/>
            <person name="Felis G.E."/>
            <person name="de Vos W.M."/>
            <person name="Barrangou R."/>
            <person name="Klaenhammer T.R."/>
            <person name="Caufield P.W."/>
            <person name="Cui Y."/>
            <person name="Zhang H."/>
            <person name="O'Toole P.W."/>
        </authorList>
    </citation>
    <scope>NUCLEOTIDE SEQUENCE [LARGE SCALE GENOMIC DNA]</scope>
    <source>
        <strain evidence="6 7">DSM 18630</strain>
    </source>
</reference>
<dbReference type="PATRIC" id="fig|1423750.3.peg.986"/>
<dbReference type="Gene3D" id="3.30.1600.10">
    <property type="entry name" value="SIR2/SIRT2 'Small Domain"/>
    <property type="match status" value="1"/>
</dbReference>
<organism evidence="6 7">
    <name type="scientific">Liquorilactobacillus ghanensis DSM 18630</name>
    <dbReference type="NCBI Taxonomy" id="1423750"/>
    <lineage>
        <taxon>Bacteria</taxon>
        <taxon>Bacillati</taxon>
        <taxon>Bacillota</taxon>
        <taxon>Bacilli</taxon>
        <taxon>Lactobacillales</taxon>
        <taxon>Lactobacillaceae</taxon>
        <taxon>Liquorilactobacillus</taxon>
    </lineage>
</organism>
<accession>A0A0R1VL67</accession>
<keyword evidence="7" id="KW-1185">Reference proteome</keyword>
<sequence>MSINQLDQFMQLLIHSKSTVVITGAGISTACGYPDLDKMNEITIKHTQNKQPLMQILTNRFAQQNPTDFYRLYRLTHFRPEVLPSASHQILTELEKRKLITGIITFNLDYLHTLAGAKRVIEYWGSINDNYCIAHHHRFDLNYIQDNTVPYCPIDNSLILPIFVMRNMVALKAAVTAGRQLIKQADLLIVMGTKLHHGLIPNQAKLIVINDEPIKVPQAVNLFIQNKLDPVLEELLFRLKMKGW</sequence>
<evidence type="ECO:0000256" key="2">
    <source>
        <dbReference type="ARBA" id="ARBA00022679"/>
    </source>
</evidence>
<dbReference type="Gene3D" id="3.40.50.1220">
    <property type="entry name" value="TPP-binding domain"/>
    <property type="match status" value="1"/>
</dbReference>
<keyword evidence="2" id="KW-0808">Transferase</keyword>
<name>A0A0R1VL67_9LACO</name>
<proteinExistence type="predicted"/>
<dbReference type="InterPro" id="IPR026591">
    <property type="entry name" value="Sirtuin_cat_small_dom_sf"/>
</dbReference>
<dbReference type="PANTHER" id="PTHR11085">
    <property type="entry name" value="NAD-DEPENDENT PROTEIN DEACYLASE SIRTUIN-5, MITOCHONDRIAL-RELATED"/>
    <property type="match status" value="1"/>
</dbReference>
<comment type="caution">
    <text evidence="6">The sequence shown here is derived from an EMBL/GenBank/DDBJ whole genome shotgun (WGS) entry which is preliminary data.</text>
</comment>
<dbReference type="InterPro" id="IPR029035">
    <property type="entry name" value="DHS-like_NAD/FAD-binding_dom"/>
</dbReference>
<dbReference type="GO" id="GO:0017136">
    <property type="term" value="F:histone deacetylase activity, NAD-dependent"/>
    <property type="evidence" value="ECO:0007669"/>
    <property type="project" value="TreeGrafter"/>
</dbReference>
<protein>
    <recommendedName>
        <fullName evidence="1">protein acetyllysine N-acetyltransferase</fullName>
        <ecNumber evidence="1">2.3.1.286</ecNumber>
    </recommendedName>
</protein>
<comment type="caution">
    <text evidence="4">Lacks conserved residue(s) required for the propagation of feature annotation.</text>
</comment>
<dbReference type="PANTHER" id="PTHR11085:SF10">
    <property type="entry name" value="NAD-DEPENDENT PROTEIN DEACYLASE SIRTUIN-5, MITOCHONDRIAL-RELATED"/>
    <property type="match status" value="1"/>
</dbReference>
<dbReference type="Pfam" id="PF02146">
    <property type="entry name" value="SIR2"/>
    <property type="match status" value="1"/>
</dbReference>
<dbReference type="GO" id="GO:0070403">
    <property type="term" value="F:NAD+ binding"/>
    <property type="evidence" value="ECO:0007669"/>
    <property type="project" value="InterPro"/>
</dbReference>
<evidence type="ECO:0000256" key="1">
    <source>
        <dbReference type="ARBA" id="ARBA00012928"/>
    </source>
</evidence>
<evidence type="ECO:0000256" key="3">
    <source>
        <dbReference type="ARBA" id="ARBA00023027"/>
    </source>
</evidence>
<dbReference type="GeneID" id="98318989"/>
<dbReference type="STRING" id="1423750.FC89_GL000962"/>
<keyword evidence="3" id="KW-0520">NAD</keyword>
<gene>
    <name evidence="6" type="ORF">FC89_GL000962</name>
</gene>
<evidence type="ECO:0000256" key="4">
    <source>
        <dbReference type="PROSITE-ProRule" id="PRU00236"/>
    </source>
</evidence>
<dbReference type="InterPro" id="IPR050134">
    <property type="entry name" value="NAD-dep_sirtuin_deacylases"/>
</dbReference>
<feature type="domain" description="Deacetylase sirtuin-type" evidence="5">
    <location>
        <begin position="1"/>
        <end position="242"/>
    </location>
</feature>
<dbReference type="EC" id="2.3.1.286" evidence="1"/>
<dbReference type="OrthoDB" id="9800582at2"/>